<sequence>MRCGDILGIPSRRKVGWGDGSLCSISLLTLPHMPSYSKKPLSQKAYLKSGSQKIHITTSGDDMPVLTPSRWARHALAVVALCCASAAAAQTYPDRPIRMIVGFPPGGGVDLVARLMAAGMTKVLKQSIVVENRSGAAGNIATEYVAKAPADGYTILMGNTGSLAINPSLYPNSAYDTLRDFRPVVLASTSPLALVVHPEVPAKNLKEFLAMAKREPGKVSFGTGGSGSIAHLSTELLMLQTGTRMLHVPYRGGTPAITDLMAKQLQMVVEGVPLVAPLVLSNKLRALAVTSAKRSPVLPDVPTAAESGYPDFVVTAWYGIVVPKGTPDAVVERLNAAADQALADPDLRAKLAQQGSDAAGGTPADFSKFLAREVDRWGEAVKRSGATVQ</sequence>
<evidence type="ECO:0000313" key="2">
    <source>
        <dbReference type="EMBL" id="OZI32408.1"/>
    </source>
</evidence>
<evidence type="ECO:0008006" key="4">
    <source>
        <dbReference type="Google" id="ProtNLM"/>
    </source>
</evidence>
<reference evidence="3" key="1">
    <citation type="submission" date="2017-05" db="EMBL/GenBank/DDBJ databases">
        <title>Complete and WGS of Bordetella genogroups.</title>
        <authorList>
            <person name="Spilker T."/>
            <person name="Lipuma J."/>
        </authorList>
    </citation>
    <scope>NUCLEOTIDE SEQUENCE [LARGE SCALE GENOMIC DNA]</scope>
    <source>
        <strain evidence="3">AU16122</strain>
    </source>
</reference>
<comment type="similarity">
    <text evidence="1">Belongs to the UPF0065 (bug) family.</text>
</comment>
<dbReference type="Gene3D" id="3.40.190.150">
    <property type="entry name" value="Bordetella uptake gene, domain 1"/>
    <property type="match status" value="1"/>
</dbReference>
<dbReference type="SUPFAM" id="SSF53850">
    <property type="entry name" value="Periplasmic binding protein-like II"/>
    <property type="match status" value="1"/>
</dbReference>
<evidence type="ECO:0000313" key="3">
    <source>
        <dbReference type="Proteomes" id="UP000216020"/>
    </source>
</evidence>
<dbReference type="PANTHER" id="PTHR42928:SF5">
    <property type="entry name" value="BLR1237 PROTEIN"/>
    <property type="match status" value="1"/>
</dbReference>
<dbReference type="Pfam" id="PF03401">
    <property type="entry name" value="TctC"/>
    <property type="match status" value="1"/>
</dbReference>
<dbReference type="EMBL" id="NEVM01000005">
    <property type="protein sequence ID" value="OZI32408.1"/>
    <property type="molecule type" value="Genomic_DNA"/>
</dbReference>
<dbReference type="InterPro" id="IPR042100">
    <property type="entry name" value="Bug_dom1"/>
</dbReference>
<gene>
    <name evidence="2" type="ORF">CAL29_21735</name>
</gene>
<comment type="caution">
    <text evidence="2">The sequence shown here is derived from an EMBL/GenBank/DDBJ whole genome shotgun (WGS) entry which is preliminary data.</text>
</comment>
<evidence type="ECO:0000256" key="1">
    <source>
        <dbReference type="ARBA" id="ARBA00006987"/>
    </source>
</evidence>
<dbReference type="AlphaFoldDB" id="A0A261S4W9"/>
<protein>
    <recommendedName>
        <fullName evidence="4">LacI family transcriptional regulator</fullName>
    </recommendedName>
</protein>
<name>A0A261S4W9_9BORD</name>
<dbReference type="InterPro" id="IPR005064">
    <property type="entry name" value="BUG"/>
</dbReference>
<proteinExistence type="inferred from homology"/>
<accession>A0A261S4W9</accession>
<dbReference type="Gene3D" id="3.40.190.10">
    <property type="entry name" value="Periplasmic binding protein-like II"/>
    <property type="match status" value="1"/>
</dbReference>
<organism evidence="2 3">
    <name type="scientific">Bordetella genomosp. 10</name>
    <dbReference type="NCBI Taxonomy" id="1416804"/>
    <lineage>
        <taxon>Bacteria</taxon>
        <taxon>Pseudomonadati</taxon>
        <taxon>Pseudomonadota</taxon>
        <taxon>Betaproteobacteria</taxon>
        <taxon>Burkholderiales</taxon>
        <taxon>Alcaligenaceae</taxon>
        <taxon>Bordetella</taxon>
    </lineage>
</organism>
<dbReference type="PANTHER" id="PTHR42928">
    <property type="entry name" value="TRICARBOXYLATE-BINDING PROTEIN"/>
    <property type="match status" value="1"/>
</dbReference>
<dbReference type="Proteomes" id="UP000216020">
    <property type="component" value="Unassembled WGS sequence"/>
</dbReference>
<dbReference type="CDD" id="cd13578">
    <property type="entry name" value="PBP2_Bug27"/>
    <property type="match status" value="1"/>
</dbReference>
<keyword evidence="3" id="KW-1185">Reference proteome</keyword>